<dbReference type="KEGG" id="vg:5659578"/>
<keyword evidence="2" id="KW-1185">Reference proteome</keyword>
<reference evidence="1 2" key="1">
    <citation type="journal article" date="2007" name="Virology">
        <title>Sequence and annotation of the 369-kb NY-2A and the 345-kb AR158 viruses that infect Chlorella NC64A.</title>
        <authorList>
            <person name="Fitzgerald L.A."/>
            <person name="Graves M.V."/>
            <person name="Li X."/>
            <person name="Feldblyum T."/>
            <person name="Nierman W.C."/>
            <person name="Van Etten J.L."/>
        </authorList>
    </citation>
    <scope>NUCLEOTIDE SEQUENCE [LARGE SCALE GENOMIC DNA]</scope>
    <source>
        <strain evidence="1 2">NY-2A</strain>
    </source>
</reference>
<accession>A7IXA5</accession>
<proteinExistence type="predicted"/>
<evidence type="ECO:0000313" key="2">
    <source>
        <dbReference type="Proteomes" id="UP000202419"/>
    </source>
</evidence>
<name>A7IXA5_PBCVN</name>
<evidence type="ECO:0000313" key="1">
    <source>
        <dbReference type="EMBL" id="ABT14979.1"/>
    </source>
</evidence>
<sequence length="116" mass="13440">MEMDGETQTIERMLKVLIYRVIEANSLRELLVPEKLKDAKKQIPNIIDLICANHNFNKEKFNTLQVDPVEIQDLQPLQNHLENCSTPNLVHLAEIAIFIMERETFKINGVILESQN</sequence>
<organism evidence="1 2">
    <name type="scientific">Paramecium bursaria Chlorella virus NY2A</name>
    <name type="common">PBCV-NY2A</name>
    <dbReference type="NCBI Taxonomy" id="46021"/>
    <lineage>
        <taxon>Viruses</taxon>
        <taxon>Varidnaviria</taxon>
        <taxon>Bamfordvirae</taxon>
        <taxon>Nucleocytoviricota</taxon>
        <taxon>Megaviricetes</taxon>
        <taxon>Algavirales</taxon>
        <taxon>Phycodnaviridae</taxon>
        <taxon>Chlorovirus</taxon>
        <taxon>Chlorovirus americanus</taxon>
    </lineage>
</organism>
<dbReference type="RefSeq" id="YP_001497776.1">
    <property type="nucleotide sequence ID" value="NC_009898.1"/>
</dbReference>
<dbReference type="Proteomes" id="UP000202419">
    <property type="component" value="Segment"/>
</dbReference>
<dbReference type="EMBL" id="DQ491002">
    <property type="protein sequence ID" value="ABT14979.1"/>
    <property type="molecule type" value="Genomic_DNA"/>
</dbReference>
<dbReference type="GeneID" id="5659578"/>
<protein>
    <submittedName>
        <fullName evidence="1">Uncharacterized protein B580R</fullName>
    </submittedName>
</protein>
<organismHost>
    <name type="scientific">Chlorella</name>
    <dbReference type="NCBI Taxonomy" id="3071"/>
</organismHost>
<gene>
    <name evidence="1" type="primary">B580R</name>
    <name evidence="1" type="ORF">NY2A_B580R</name>
</gene>
<dbReference type="OrthoDB" id="20796at10239"/>